<keyword evidence="3" id="KW-1185">Reference proteome</keyword>
<dbReference type="OrthoDB" id="264600at2759"/>
<organism evidence="2 3">
    <name type="scientific">Trypanosoma theileri</name>
    <dbReference type="NCBI Taxonomy" id="67003"/>
    <lineage>
        <taxon>Eukaryota</taxon>
        <taxon>Discoba</taxon>
        <taxon>Euglenozoa</taxon>
        <taxon>Kinetoplastea</taxon>
        <taxon>Metakinetoplastina</taxon>
        <taxon>Trypanosomatida</taxon>
        <taxon>Trypanosomatidae</taxon>
        <taxon>Trypanosoma</taxon>
    </lineage>
</organism>
<dbReference type="GO" id="GO:0005846">
    <property type="term" value="C:nuclear cap binding complex"/>
    <property type="evidence" value="ECO:0007669"/>
    <property type="project" value="InterPro"/>
</dbReference>
<evidence type="ECO:0000313" key="3">
    <source>
        <dbReference type="Proteomes" id="UP000192257"/>
    </source>
</evidence>
<proteinExistence type="predicted"/>
<dbReference type="Pfam" id="PF19041">
    <property type="entry name" value="CBP30"/>
    <property type="match status" value="1"/>
</dbReference>
<dbReference type="VEuPathDB" id="TriTrypDB:TM35_000032380"/>
<feature type="region of interest" description="Disordered" evidence="1">
    <location>
        <begin position="70"/>
        <end position="144"/>
    </location>
</feature>
<sequence>MGKGSGFVHLNTPAAISYSPGQQVTLSDLRQARSREECVVLPRTVAIWRTAFRAYVRAKGLSQFVGDVEAERDGEGPILPPLREATSTAQKRQLPQSVSNRSTLDSTNTNTTTNTNTNAETAAITSGSTSQRIEKSSSSSEAPGIKIVSHHKLSGERVFVYPDHDGVLSAGVVPQVVISAEEKAEREADQKYYISPQEMSEEDRAALEELQELWKSRARSRSIQGASHRAAAGNLLPDGDAINVEDEKSGEAHVKRNRLESHTENVSSRSTIHTDDALDDALRLAGEFLDHL</sequence>
<dbReference type="Proteomes" id="UP000192257">
    <property type="component" value="Unassembled WGS sequence"/>
</dbReference>
<feature type="compositionally biased region" description="Polar residues" evidence="1">
    <location>
        <begin position="85"/>
        <end position="106"/>
    </location>
</feature>
<name>A0A1X0P6J9_9TRYP</name>
<dbReference type="AlphaFoldDB" id="A0A1X0P6J9"/>
<protein>
    <submittedName>
        <fullName evidence="2">Putative nuclear cap binding complex subunit CBP30</fullName>
    </submittedName>
</protein>
<feature type="compositionally biased region" description="Low complexity" evidence="1">
    <location>
        <begin position="107"/>
        <end position="118"/>
    </location>
</feature>
<evidence type="ECO:0000256" key="1">
    <source>
        <dbReference type="SAM" id="MobiDB-lite"/>
    </source>
</evidence>
<feature type="region of interest" description="Disordered" evidence="1">
    <location>
        <begin position="248"/>
        <end position="271"/>
    </location>
</feature>
<dbReference type="GeneID" id="39981785"/>
<reference evidence="2 3" key="1">
    <citation type="submission" date="2017-03" db="EMBL/GenBank/DDBJ databases">
        <title>An alternative strategy for trypanosome survival in the mammalian bloodstream revealed through genome and transcriptome analysis of the ubiquitous bovine parasite Trypanosoma (Megatrypanum) theileri.</title>
        <authorList>
            <person name="Kelly S."/>
            <person name="Ivens A."/>
            <person name="Mott A."/>
            <person name="O'Neill E."/>
            <person name="Emms D."/>
            <person name="Macleod O."/>
            <person name="Voorheis P."/>
            <person name="Matthews J."/>
            <person name="Matthews K."/>
            <person name="Carrington M."/>
        </authorList>
    </citation>
    <scope>NUCLEOTIDE SEQUENCE [LARGE SCALE GENOMIC DNA]</scope>
    <source>
        <strain evidence="2">Edinburgh</strain>
    </source>
</reference>
<dbReference type="RefSeq" id="XP_028886551.1">
    <property type="nucleotide sequence ID" value="XM_029022005.1"/>
</dbReference>
<evidence type="ECO:0000313" key="2">
    <source>
        <dbReference type="EMBL" id="ORC92485.1"/>
    </source>
</evidence>
<dbReference type="InterPro" id="IPR043967">
    <property type="entry name" value="CBP30"/>
</dbReference>
<gene>
    <name evidence="2" type="ORF">TM35_000032380</name>
</gene>
<comment type="caution">
    <text evidence="2">The sequence shown here is derived from an EMBL/GenBank/DDBJ whole genome shotgun (WGS) entry which is preliminary data.</text>
</comment>
<accession>A0A1X0P6J9</accession>
<feature type="compositionally biased region" description="Basic and acidic residues" evidence="1">
    <location>
        <begin position="248"/>
        <end position="263"/>
    </location>
</feature>
<feature type="compositionally biased region" description="Polar residues" evidence="1">
    <location>
        <begin position="119"/>
        <end position="131"/>
    </location>
</feature>
<dbReference type="EMBL" id="NBCO01000003">
    <property type="protein sequence ID" value="ORC92485.1"/>
    <property type="molecule type" value="Genomic_DNA"/>
</dbReference>